<keyword evidence="2" id="KW-1185">Reference proteome</keyword>
<sequence>MSVFLRMKRGGNVVPDEYTFPSLLKACSSELALKEGQAIHGLIVRCGTEHDVFLGSSFVDMYGKCREIEFARKVFDGMCVRNEVSWTSMIVGYGNAALISGYVQNGQPNEAVEIFLKMQLMNIKPDEFIVVSLMSACSQIGSLEQAKWVDSYVSQSSLDLHQVHVLAALIDMNAKCGYMGRATMLFEKMPKRDLICFCSMIQGLSIHGHSVQAVSFFRRMINEGITPDDVAFTVILNACSHAGLVEEGCRFFDSMINEYSLVPSTYHYACMVDLLGRSGKLRAAYELLKSMLVEPHAGAWGALLGACKLHDDIELGEEIAAQLFEIEPHNACSYVLLSDIYAAADQWLDVSFLRNQVIEMGVKKKPGCSLIYSAKPSVWYPYESVQ</sequence>
<name>A0ACC0F121_9ERIC</name>
<comment type="caution">
    <text evidence="1">The sequence shown here is derived from an EMBL/GenBank/DDBJ whole genome shotgun (WGS) entry which is preliminary data.</text>
</comment>
<evidence type="ECO:0000313" key="1">
    <source>
        <dbReference type="EMBL" id="KAI7982169.1"/>
    </source>
</evidence>
<reference evidence="1 2" key="1">
    <citation type="journal article" date="2022" name="Plant J.">
        <title>Chromosome-level genome of Camellia lanceoleosa provides a valuable resource for understanding genome evolution and self-incompatibility.</title>
        <authorList>
            <person name="Gong W."/>
            <person name="Xiao S."/>
            <person name="Wang L."/>
            <person name="Liao Z."/>
            <person name="Chang Y."/>
            <person name="Mo W."/>
            <person name="Hu G."/>
            <person name="Li W."/>
            <person name="Zhao G."/>
            <person name="Zhu H."/>
            <person name="Hu X."/>
            <person name="Ji K."/>
            <person name="Xiang X."/>
            <person name="Song Q."/>
            <person name="Yuan D."/>
            <person name="Jin S."/>
            <person name="Zhang L."/>
        </authorList>
    </citation>
    <scope>NUCLEOTIDE SEQUENCE [LARGE SCALE GENOMIC DNA]</scope>
    <source>
        <strain evidence="1">SQ_2022a</strain>
    </source>
</reference>
<dbReference type="EMBL" id="CM045768">
    <property type="protein sequence ID" value="KAI7982169.1"/>
    <property type="molecule type" value="Genomic_DNA"/>
</dbReference>
<protein>
    <submittedName>
        <fullName evidence="1">Pentatricopeptide repeat-containing protein</fullName>
    </submittedName>
</protein>
<accession>A0ACC0F121</accession>
<dbReference type="Proteomes" id="UP001060215">
    <property type="component" value="Chromosome 11"/>
</dbReference>
<gene>
    <name evidence="1" type="ORF">LOK49_LG15G01934</name>
</gene>
<organism evidence="1 2">
    <name type="scientific">Camellia lanceoleosa</name>
    <dbReference type="NCBI Taxonomy" id="1840588"/>
    <lineage>
        <taxon>Eukaryota</taxon>
        <taxon>Viridiplantae</taxon>
        <taxon>Streptophyta</taxon>
        <taxon>Embryophyta</taxon>
        <taxon>Tracheophyta</taxon>
        <taxon>Spermatophyta</taxon>
        <taxon>Magnoliopsida</taxon>
        <taxon>eudicotyledons</taxon>
        <taxon>Gunneridae</taxon>
        <taxon>Pentapetalae</taxon>
        <taxon>asterids</taxon>
        <taxon>Ericales</taxon>
        <taxon>Theaceae</taxon>
        <taxon>Camellia</taxon>
    </lineage>
</organism>
<evidence type="ECO:0000313" key="2">
    <source>
        <dbReference type="Proteomes" id="UP001060215"/>
    </source>
</evidence>
<proteinExistence type="predicted"/>